<comment type="caution">
    <text evidence="2">The sequence shown here is derived from an EMBL/GenBank/DDBJ whole genome shotgun (WGS) entry which is preliminary data.</text>
</comment>
<sequence length="192" mass="21776">MIFKFFVFSFFITIASAIDRDLFPGGREKFGRDFDELKRAGTPTDNLCWGYFDGHDGYSFYRSPNGDNATAAALKKAYEIIYHPNWAASEIQDKLKAWKKSQSPEVVAQLKKQKNQLLADHKDLLAKIYDIIHALPNAFEKIVGALNRKPLTPRASLHEAYAYLQKLDKNVARSLLHIFDVTGCPLPADKKP</sequence>
<dbReference type="Proteomes" id="UP001152747">
    <property type="component" value="Unassembled WGS sequence"/>
</dbReference>
<protein>
    <recommendedName>
        <fullName evidence="4">SXP/RAL-2 family protein Ani s 5-like cation-binding domain-containing protein</fullName>
    </recommendedName>
</protein>
<feature type="chain" id="PRO_5040308847" description="SXP/RAL-2 family protein Ani s 5-like cation-binding domain-containing protein" evidence="1">
    <location>
        <begin position="18"/>
        <end position="192"/>
    </location>
</feature>
<feature type="signal peptide" evidence="1">
    <location>
        <begin position="1"/>
        <end position="17"/>
    </location>
</feature>
<name>A0A9P1IJR3_9PELO</name>
<dbReference type="EMBL" id="CANHGI010000003">
    <property type="protein sequence ID" value="CAI5445371.1"/>
    <property type="molecule type" value="Genomic_DNA"/>
</dbReference>
<evidence type="ECO:0000313" key="3">
    <source>
        <dbReference type="Proteomes" id="UP001152747"/>
    </source>
</evidence>
<evidence type="ECO:0008006" key="4">
    <source>
        <dbReference type="Google" id="ProtNLM"/>
    </source>
</evidence>
<accession>A0A9P1IJR3</accession>
<keyword evidence="1" id="KW-0732">Signal</keyword>
<dbReference type="OrthoDB" id="10432036at2759"/>
<evidence type="ECO:0000256" key="1">
    <source>
        <dbReference type="SAM" id="SignalP"/>
    </source>
</evidence>
<reference evidence="2" key="1">
    <citation type="submission" date="2022-11" db="EMBL/GenBank/DDBJ databases">
        <authorList>
            <person name="Kikuchi T."/>
        </authorList>
    </citation>
    <scope>NUCLEOTIDE SEQUENCE</scope>
    <source>
        <strain evidence="2">PS1010</strain>
    </source>
</reference>
<keyword evidence="3" id="KW-1185">Reference proteome</keyword>
<proteinExistence type="predicted"/>
<dbReference type="AlphaFoldDB" id="A0A9P1IJR3"/>
<gene>
    <name evidence="2" type="ORF">CAMP_LOCUS8008</name>
</gene>
<evidence type="ECO:0000313" key="2">
    <source>
        <dbReference type="EMBL" id="CAI5445371.1"/>
    </source>
</evidence>
<organism evidence="2 3">
    <name type="scientific">Caenorhabditis angaria</name>
    <dbReference type="NCBI Taxonomy" id="860376"/>
    <lineage>
        <taxon>Eukaryota</taxon>
        <taxon>Metazoa</taxon>
        <taxon>Ecdysozoa</taxon>
        <taxon>Nematoda</taxon>
        <taxon>Chromadorea</taxon>
        <taxon>Rhabditida</taxon>
        <taxon>Rhabditina</taxon>
        <taxon>Rhabditomorpha</taxon>
        <taxon>Rhabditoidea</taxon>
        <taxon>Rhabditidae</taxon>
        <taxon>Peloderinae</taxon>
        <taxon>Caenorhabditis</taxon>
    </lineage>
</organism>